<dbReference type="Gene3D" id="3.30.40.190">
    <property type="match status" value="1"/>
</dbReference>
<accession>A0A9X4G4H3</accession>
<reference evidence="1" key="1">
    <citation type="submission" date="2022-11" db="EMBL/GenBank/DDBJ databases">
        <authorList>
            <person name="Kamali M."/>
            <person name="Peak L."/>
            <person name="Go Y.Y."/>
            <person name="Balasuriya U.B.R."/>
            <person name="Carossino M."/>
        </authorList>
    </citation>
    <scope>NUCLEOTIDE SEQUENCE</scope>
    <source>
        <strain evidence="1">4524</strain>
    </source>
</reference>
<dbReference type="Pfam" id="PF06147">
    <property type="entry name" value="DUF968"/>
    <property type="match status" value="1"/>
</dbReference>
<evidence type="ECO:0000313" key="2">
    <source>
        <dbReference type="Proteomes" id="UP001142444"/>
    </source>
</evidence>
<dbReference type="InterPro" id="IPR010373">
    <property type="entry name" value="DUF968"/>
</dbReference>
<keyword evidence="2" id="KW-1185">Reference proteome</keyword>
<name>A0A9X4G4H3_ACTEU</name>
<dbReference type="Proteomes" id="UP001142444">
    <property type="component" value="Unassembled WGS sequence"/>
</dbReference>
<reference evidence="1" key="2">
    <citation type="journal article" date="2023" name="Pathogens">
        <title>Pathological Features and Genomic Characterization of an Actinobacillus equuli subsp. equuli Bearing Unique Virulence-Associated Genes from an Adult Horse with Pleuropneumonia.</title>
        <authorList>
            <person name="Kamali M."/>
            <person name="Carossino M."/>
            <person name="Del Piero F."/>
            <person name="Peak L."/>
            <person name="Mitchell M.S."/>
            <person name="Willette J."/>
            <person name="Baker R."/>
            <person name="Li F."/>
            <person name="Kenez A."/>
            <person name="Balasuriya U.B.R."/>
            <person name="Go Y.Y."/>
        </authorList>
    </citation>
    <scope>NUCLEOTIDE SEQUENCE</scope>
    <source>
        <strain evidence="1">4524</strain>
    </source>
</reference>
<organism evidence="1 2">
    <name type="scientific">Actinobacillus equuli subsp. equuli</name>
    <dbReference type="NCBI Taxonomy" id="202947"/>
    <lineage>
        <taxon>Bacteria</taxon>
        <taxon>Pseudomonadati</taxon>
        <taxon>Pseudomonadota</taxon>
        <taxon>Gammaproteobacteria</taxon>
        <taxon>Pasteurellales</taxon>
        <taxon>Pasteurellaceae</taxon>
        <taxon>Actinobacillus</taxon>
    </lineage>
</organism>
<dbReference type="EMBL" id="JAPHVQ010000025">
    <property type="protein sequence ID" value="MDE8035784.1"/>
    <property type="molecule type" value="Genomic_DNA"/>
</dbReference>
<protein>
    <submittedName>
        <fullName evidence="1">DUF968 domain-containing protein</fullName>
    </submittedName>
</protein>
<dbReference type="RefSeq" id="WP_275218569.1">
    <property type="nucleotide sequence ID" value="NZ_JAPHVQ010000025.1"/>
</dbReference>
<sequence>MTEALLLKPYFQTEAGIVFYRIPPTVNKLAFGERTILMPATDNLKTQPSGKIEIAKNLQNSTACPQLTDFAKSELVRKAAGGEAELSKWLRKIAICQCRDGAYCHKEMTVTRTKTGFIRTCWHHDGIAHRGEASEDELNALAEANWVQFIGYKIRQDLQMKADESLNLGCLLAWAIAKNCVSAIDESDLRRLLNLPQKEVPDHRESTTYAAEQADPHKIFKTLVQPILKLKADPEPPASFIAKPKEKRFESSKWLQFVKSQPCVCCGKRADDPHHIIGQGRGKMGSKEHDLFVIPLCRVHHNELHCNAQLFEKNYGKQTDLLFRFLDRALSLEALSVNDR</sequence>
<dbReference type="AlphaFoldDB" id="A0A9X4G4H3"/>
<gene>
    <name evidence="1" type="ORF">OQ257_11540</name>
</gene>
<evidence type="ECO:0000313" key="1">
    <source>
        <dbReference type="EMBL" id="MDE8035784.1"/>
    </source>
</evidence>
<proteinExistence type="predicted"/>
<comment type="caution">
    <text evidence="1">The sequence shown here is derived from an EMBL/GenBank/DDBJ whole genome shotgun (WGS) entry which is preliminary data.</text>
</comment>